<feature type="domain" description="PH" evidence="2">
    <location>
        <begin position="47"/>
        <end position="147"/>
    </location>
</feature>
<dbReference type="Gene3D" id="2.30.29.30">
    <property type="entry name" value="Pleckstrin-homology domain (PH domain)/Phosphotyrosine-binding domain (PTB)"/>
    <property type="match status" value="2"/>
</dbReference>
<feature type="region of interest" description="Disordered" evidence="1">
    <location>
        <begin position="783"/>
        <end position="851"/>
    </location>
</feature>
<organism evidence="3 4">
    <name type="scientific">Ditylenchus destructor</name>
    <dbReference type="NCBI Taxonomy" id="166010"/>
    <lineage>
        <taxon>Eukaryota</taxon>
        <taxon>Metazoa</taxon>
        <taxon>Ecdysozoa</taxon>
        <taxon>Nematoda</taxon>
        <taxon>Chromadorea</taxon>
        <taxon>Rhabditida</taxon>
        <taxon>Tylenchina</taxon>
        <taxon>Tylenchomorpha</taxon>
        <taxon>Sphaerularioidea</taxon>
        <taxon>Anguinidae</taxon>
        <taxon>Anguininae</taxon>
        <taxon>Ditylenchus</taxon>
    </lineage>
</organism>
<feature type="compositionally biased region" description="Polar residues" evidence="1">
    <location>
        <begin position="582"/>
        <end position="602"/>
    </location>
</feature>
<feature type="compositionally biased region" description="Basic and acidic residues" evidence="1">
    <location>
        <begin position="923"/>
        <end position="933"/>
    </location>
</feature>
<feature type="region of interest" description="Disordered" evidence="1">
    <location>
        <begin position="1021"/>
        <end position="1087"/>
    </location>
</feature>
<accession>A0AAD4N8V4</accession>
<keyword evidence="4" id="KW-1185">Reference proteome</keyword>
<feature type="compositionally biased region" description="Low complexity" evidence="1">
    <location>
        <begin position="1049"/>
        <end position="1064"/>
    </location>
</feature>
<dbReference type="EMBL" id="JAKKPZ010000010">
    <property type="protein sequence ID" value="KAI1716496.1"/>
    <property type="molecule type" value="Genomic_DNA"/>
</dbReference>
<dbReference type="SMART" id="SM00233">
    <property type="entry name" value="PH"/>
    <property type="match status" value="1"/>
</dbReference>
<feature type="compositionally biased region" description="Low complexity" evidence="1">
    <location>
        <begin position="783"/>
        <end position="802"/>
    </location>
</feature>
<evidence type="ECO:0000259" key="2">
    <source>
        <dbReference type="SMART" id="SM00233"/>
    </source>
</evidence>
<reference evidence="3" key="1">
    <citation type="submission" date="2022-01" db="EMBL/GenBank/DDBJ databases">
        <title>Genome Sequence Resource for Two Populations of Ditylenchus destructor, the Migratory Endoparasitic Phytonematode.</title>
        <authorList>
            <person name="Zhang H."/>
            <person name="Lin R."/>
            <person name="Xie B."/>
        </authorList>
    </citation>
    <scope>NUCLEOTIDE SEQUENCE</scope>
    <source>
        <strain evidence="3">BazhouSP</strain>
    </source>
</reference>
<feature type="region of interest" description="Disordered" evidence="1">
    <location>
        <begin position="923"/>
        <end position="944"/>
    </location>
</feature>
<sequence length="1087" mass="120283">MSQKKDSPRITSQPKNDHEMCTVATTVASTSTSAPQAVNTVQENAGIIKSGVISVLFYSTKAKKTFYGVLSERCIDLHESEKAQRKNKSAKHLVDLANCFNVAQMTYPKLKVCLCLMTPEETLIIKGENDRDTVEWYEMCFGAVISSRAVLLGRPVFANEFFECTWDVTVSANPKLKKPVPNPDNFPNICLKMSELAGSHQRLCFYPHTIILAQMGIEPTKSRADLPKSGIPPFKQDEFIELSRQYIAHFGFQERYFLMRIGRSAPTGACEIWIQCDSEEAACDMHCKLTNIIERETEKKRKGLITISEKPAEIVKEVKLANQGRKSSMSQSLREKRIALRECKQKIDSLDEETELHRIFYENQQARFMANSQWRKNQSVEQNIAHDILRLNPPLRGGRGSLSTSNISTKYPLLAKNKMNKGSSSDGSDDGLILKTCYSTSTTPPLMGEMSFVHRDSLFSSNSGLEEETEDSGGTLRINYDTNSRSASSLNLPAAANQRFAVETHVECHTADVNFDGNRHEERTKRRGSQDTLNFRDSSVNNPDFCEDENAIDETDETNSPACEAESRRHFPDDEFRRRETGISTNSAADSENVSTTSSMSVGRQAVDDQEYTFMDKASCSSGSVSHLIVPQQWECSNNVGTPEELCSYASDSGDSCYSSMVNGHLNPRALSFSSEKCRPVNDINNRDLDHGIVSLGTIEEPPKSNRNSITATIGTEHKRNECRLNNDDVSPVCDGRRLNSTLAHPGPTFLPPPDDDSRRSRTLSLGNSSSWLAKFRKLSFNNASRSRNSPSKSGSSSLATSVHDSDSRQSYGSGFLSSSSRQPSTCSFSSSRHARSDSIDSSHSTSCSHNSIGASSLLSSRLFGSNHRSKNNSEKPPTDDLIELSFTPNNTMLSCRSSTTHSISSIAEGLQDDVPSSFRIRAESHTSRRERPPASARGSLCDYGGSLVVSKQNSEDTQETAEGKRVKPSEALIRTHKSNHSSRRIHGNQRGTGAFPLKEVRCFISPSDHEKLAALVASKTDPKEANTQHNHPETQGHFETIRERESGSGRSSATSSRNSIAESGVQRLNINSNGDIPREEDEYVCT</sequence>
<feature type="compositionally biased region" description="Polar residues" evidence="1">
    <location>
        <begin position="530"/>
        <end position="542"/>
    </location>
</feature>
<protein>
    <submittedName>
        <fullName evidence="3">PH domain-containing protein</fullName>
    </submittedName>
</protein>
<dbReference type="AlphaFoldDB" id="A0AAD4N8V4"/>
<evidence type="ECO:0000313" key="4">
    <source>
        <dbReference type="Proteomes" id="UP001201812"/>
    </source>
</evidence>
<evidence type="ECO:0000313" key="3">
    <source>
        <dbReference type="EMBL" id="KAI1716496.1"/>
    </source>
</evidence>
<feature type="compositionally biased region" description="Acidic residues" evidence="1">
    <location>
        <begin position="545"/>
        <end position="557"/>
    </location>
</feature>
<gene>
    <name evidence="3" type="ORF">DdX_07554</name>
</gene>
<feature type="compositionally biased region" description="Basic and acidic residues" evidence="1">
    <location>
        <begin position="1021"/>
        <end position="1048"/>
    </location>
</feature>
<feature type="compositionally biased region" description="Low complexity" evidence="1">
    <location>
        <begin position="809"/>
        <end position="832"/>
    </location>
</feature>
<dbReference type="InterPro" id="IPR001849">
    <property type="entry name" value="PH_domain"/>
</dbReference>
<name>A0AAD4N8V4_9BILA</name>
<dbReference type="Proteomes" id="UP001201812">
    <property type="component" value="Unassembled WGS sequence"/>
</dbReference>
<feature type="region of interest" description="Disordered" evidence="1">
    <location>
        <begin position="866"/>
        <end position="886"/>
    </location>
</feature>
<dbReference type="InterPro" id="IPR011993">
    <property type="entry name" value="PH-like_dom_sf"/>
</dbReference>
<feature type="compositionally biased region" description="Low complexity" evidence="1">
    <location>
        <begin position="842"/>
        <end position="851"/>
    </location>
</feature>
<comment type="caution">
    <text evidence="3">The sequence shown here is derived from an EMBL/GenBank/DDBJ whole genome shotgun (WGS) entry which is preliminary data.</text>
</comment>
<feature type="compositionally biased region" description="Basic and acidic residues" evidence="1">
    <location>
        <begin position="565"/>
        <end position="581"/>
    </location>
</feature>
<proteinExistence type="predicted"/>
<feature type="region of interest" description="Disordered" evidence="1">
    <location>
        <begin position="737"/>
        <end position="763"/>
    </location>
</feature>
<feature type="region of interest" description="Disordered" evidence="1">
    <location>
        <begin position="519"/>
        <end position="603"/>
    </location>
</feature>
<evidence type="ECO:0000256" key="1">
    <source>
        <dbReference type="SAM" id="MobiDB-lite"/>
    </source>
</evidence>
<dbReference type="SUPFAM" id="SSF50729">
    <property type="entry name" value="PH domain-like"/>
    <property type="match status" value="2"/>
</dbReference>